<dbReference type="Proteomes" id="UP000431080">
    <property type="component" value="Unassembled WGS sequence"/>
</dbReference>
<name>A0A6I2FJ83_9MICO</name>
<dbReference type="AlphaFoldDB" id="A0A6I2FJ83"/>
<protein>
    <submittedName>
        <fullName evidence="1">Uncharacterized protein</fullName>
    </submittedName>
</protein>
<keyword evidence="2" id="KW-1185">Reference proteome</keyword>
<accession>A0A6I2FJ83</accession>
<dbReference type="RefSeq" id="WP_153685192.1">
    <property type="nucleotide sequence ID" value="NZ_WJIF01000007.1"/>
</dbReference>
<evidence type="ECO:0000313" key="1">
    <source>
        <dbReference type="EMBL" id="MRG60768.1"/>
    </source>
</evidence>
<proteinExistence type="predicted"/>
<comment type="caution">
    <text evidence="1">The sequence shown here is derived from an EMBL/GenBank/DDBJ whole genome shotgun (WGS) entry which is preliminary data.</text>
</comment>
<evidence type="ECO:0000313" key="2">
    <source>
        <dbReference type="Proteomes" id="UP000431080"/>
    </source>
</evidence>
<gene>
    <name evidence="1" type="ORF">GE115_12950</name>
</gene>
<dbReference type="EMBL" id="WJIF01000007">
    <property type="protein sequence ID" value="MRG60768.1"/>
    <property type="molecule type" value="Genomic_DNA"/>
</dbReference>
<reference evidence="1 2" key="1">
    <citation type="submission" date="2019-10" db="EMBL/GenBank/DDBJ databases">
        <authorList>
            <person name="Nie G."/>
            <person name="Ming H."/>
            <person name="Yi B."/>
        </authorList>
    </citation>
    <scope>NUCLEOTIDE SEQUENCE [LARGE SCALE GENOMIC DNA]</scope>
    <source>
        <strain evidence="1 2">CFH 90414</strain>
    </source>
</reference>
<sequence length="313" mass="31940">MPRAQARSRRRGIGARGIARRGGLTAAAVLAGIGGLFGLAGCASAVTPSSSPAPAPAAEPPPALTASVLQSRQDVVDGRLVVQVDNGTDEPLEIDRLVVSSPALGAEPSVDGPKLIAAGRSVQYRMDLPAPTCDDPGDVATVVFLEGRVGEASVAGDLATTDPYATIARVQNDGCLAAAVERIVGITPPERLRSTGAGADRRAVIDLAVAPVAGAEGTVSVRQVLGTTLLSAEDGLNWPVTLEIAGGGAPTTIELPVRPARCDQHAGAEDKRGTILPLEVVTSDGWSGLYEVRSGAALKQDLFAYFTERCGLG</sequence>
<organism evidence="1 2">
    <name type="scientific">Agromyces agglutinans</name>
    <dbReference type="NCBI Taxonomy" id="2662258"/>
    <lineage>
        <taxon>Bacteria</taxon>
        <taxon>Bacillati</taxon>
        <taxon>Actinomycetota</taxon>
        <taxon>Actinomycetes</taxon>
        <taxon>Micrococcales</taxon>
        <taxon>Microbacteriaceae</taxon>
        <taxon>Agromyces</taxon>
    </lineage>
</organism>